<feature type="chain" id="PRO_5015318053" evidence="8">
    <location>
        <begin position="36"/>
        <end position="828"/>
    </location>
</feature>
<comment type="similarity">
    <text evidence="2">Belongs to the MscS (TC 1.A.23) family.</text>
</comment>
<dbReference type="InterPro" id="IPR011066">
    <property type="entry name" value="MscS_channel_C_sf"/>
</dbReference>
<feature type="transmembrane region" description="Helical" evidence="7">
    <location>
        <begin position="574"/>
        <end position="597"/>
    </location>
</feature>
<dbReference type="EMBL" id="OMOI01000001">
    <property type="protein sequence ID" value="SPF76069.1"/>
    <property type="molecule type" value="Genomic_DNA"/>
</dbReference>
<accession>A0A2R8AJJ2</accession>
<protein>
    <submittedName>
        <fullName evidence="12">Putative MscS family protein.1</fullName>
    </submittedName>
</protein>
<feature type="transmembrane region" description="Helical" evidence="7">
    <location>
        <begin position="369"/>
        <end position="390"/>
    </location>
</feature>
<dbReference type="SUPFAM" id="SSF82689">
    <property type="entry name" value="Mechanosensitive channel protein MscS (YggB), C-terminal domain"/>
    <property type="match status" value="1"/>
</dbReference>
<dbReference type="PANTHER" id="PTHR30347">
    <property type="entry name" value="POTASSIUM CHANNEL RELATED"/>
    <property type="match status" value="1"/>
</dbReference>
<dbReference type="InterPro" id="IPR023408">
    <property type="entry name" value="MscS_beta-dom_sf"/>
</dbReference>
<keyword evidence="3" id="KW-1003">Cell membrane</keyword>
<comment type="subcellular location">
    <subcellularLocation>
        <location evidence="1">Cell membrane</location>
        <topology evidence="1">Multi-pass membrane protein</topology>
    </subcellularLocation>
</comment>
<dbReference type="Gene3D" id="2.30.30.60">
    <property type="match status" value="1"/>
</dbReference>
<evidence type="ECO:0000259" key="9">
    <source>
        <dbReference type="Pfam" id="PF00924"/>
    </source>
</evidence>
<dbReference type="InterPro" id="IPR022249">
    <property type="entry name" value="DUF3772"/>
</dbReference>
<evidence type="ECO:0000259" key="10">
    <source>
        <dbReference type="Pfam" id="PF12607"/>
    </source>
</evidence>
<dbReference type="InterPro" id="IPR011014">
    <property type="entry name" value="MscS_channel_TM-2"/>
</dbReference>
<dbReference type="Pfam" id="PF21082">
    <property type="entry name" value="MS_channel_3rd"/>
    <property type="match status" value="1"/>
</dbReference>
<organism evidence="12 13">
    <name type="scientific">Aliiroseovarius pelagivivens</name>
    <dbReference type="NCBI Taxonomy" id="1639690"/>
    <lineage>
        <taxon>Bacteria</taxon>
        <taxon>Pseudomonadati</taxon>
        <taxon>Pseudomonadota</taxon>
        <taxon>Alphaproteobacteria</taxon>
        <taxon>Rhodobacterales</taxon>
        <taxon>Paracoccaceae</taxon>
        <taxon>Aliiroseovarius</taxon>
    </lineage>
</organism>
<feature type="transmembrane region" description="Helical" evidence="7">
    <location>
        <begin position="535"/>
        <end position="553"/>
    </location>
</feature>
<sequence length="828" mass="89106">MISEPRCTTLMARFLWILRAWMCAAVLLAPLGVTAQEADVTEDAPSYVLTETGTPDYLAWSRVAERGERVLEIGRASDQALSDLRGEIDQWRGLFATAQDENSIRINTLKTQLATLGPEPEDPGSELAVLTHRRTELTEDLNQAQAPVKEAEEAFAQADFLIRQIDSVLRSRQADQLFELGSTPLNPAAWPSALAALKQTFSTAMSEMRNAWGNEAQQRDLHDDLPLTLVLLAIGLLLLTRSRRWLIRLGSHLRHMRKGPSRGVVGFVISLGQVIAPMLGLSALLIALNLAGVLGLRGQVIADALPDAGFIFFVALWIGTRIFGAESSHASLYLPTPALRAEARIDVTLLGLLLGVLIALQEISVAESYSSSVTAILAFPMLVGAGVLLVRLGRLLRRHLGTQASGSQSVLRKRTNALIGRVCEIIGFVAPIAAAVGYATLAESLLVPTILTLAVLAVLEILNAFIKAVYATILRTDNETTDQALLPVIISFCLMLGALPLLALIWGARSTELVELWATFLNGFQMGDARITPRAFLIFALIFIVGYAATRVLQSALRSTILPKTKMDKGGQNAIAVGTGYVGIFLAAVIAITGAGIDLSSIAIIAGALSVGIGFGLQTIVSNFVSGIILLIERPISEGDWIEVNGQMGYVRDISVRATRIETFDRSDVILPNSDLVSGVVTNYTRGNSIGRVIIPVGVAYGTDTLRVEAILREIAEAHPMVTVNPAPSIVFQGFGADSLDFEIRAILSDVNFMLSVKSEINHEIARRFVEEGIEIPFAQRDIWLRNPEALTGAATAPQAVASSEQVQSVTQGAMTVEDMTGEGEGDE</sequence>
<feature type="transmembrane region" description="Helical" evidence="7">
    <location>
        <begin position="345"/>
        <end position="363"/>
    </location>
</feature>
<keyword evidence="13" id="KW-1185">Reference proteome</keyword>
<feature type="transmembrane region" description="Helical" evidence="7">
    <location>
        <begin position="418"/>
        <end position="439"/>
    </location>
</feature>
<gene>
    <name evidence="12" type="ORF">ALP8811_01068</name>
</gene>
<keyword evidence="6 7" id="KW-0472">Membrane</keyword>
<dbReference type="InterPro" id="IPR010920">
    <property type="entry name" value="LSM_dom_sf"/>
</dbReference>
<dbReference type="SUPFAM" id="SSF50182">
    <property type="entry name" value="Sm-like ribonucleoproteins"/>
    <property type="match status" value="1"/>
</dbReference>
<feature type="domain" description="Mechanosensitive ion channel MscS" evidence="9">
    <location>
        <begin position="619"/>
        <end position="686"/>
    </location>
</feature>
<dbReference type="InterPro" id="IPR052702">
    <property type="entry name" value="MscS-like_channel"/>
</dbReference>
<dbReference type="Pfam" id="PF00924">
    <property type="entry name" value="MS_channel_2nd"/>
    <property type="match status" value="1"/>
</dbReference>
<keyword evidence="5 7" id="KW-1133">Transmembrane helix</keyword>
<dbReference type="Gene3D" id="1.10.287.1260">
    <property type="match status" value="1"/>
</dbReference>
<evidence type="ECO:0000256" key="5">
    <source>
        <dbReference type="ARBA" id="ARBA00022989"/>
    </source>
</evidence>
<dbReference type="RefSeq" id="WP_245924572.1">
    <property type="nucleotide sequence ID" value="NZ_OMOI01000001.1"/>
</dbReference>
<proteinExistence type="inferred from homology"/>
<feature type="domain" description="Mechanosensitive ion channel MscS C-terminal" evidence="11">
    <location>
        <begin position="694"/>
        <end position="776"/>
    </location>
</feature>
<feature type="transmembrane region" description="Helical" evidence="7">
    <location>
        <begin position="445"/>
        <end position="473"/>
    </location>
</feature>
<evidence type="ECO:0000256" key="8">
    <source>
        <dbReference type="SAM" id="SignalP"/>
    </source>
</evidence>
<keyword evidence="4 7" id="KW-0812">Transmembrane</keyword>
<feature type="transmembrane region" description="Helical" evidence="7">
    <location>
        <begin position="308"/>
        <end position="324"/>
    </location>
</feature>
<feature type="transmembrane region" description="Helical" evidence="7">
    <location>
        <begin position="225"/>
        <end position="242"/>
    </location>
</feature>
<dbReference type="GO" id="GO:0008381">
    <property type="term" value="F:mechanosensitive monoatomic ion channel activity"/>
    <property type="evidence" value="ECO:0007669"/>
    <property type="project" value="UniProtKB-ARBA"/>
</dbReference>
<feature type="transmembrane region" description="Helical" evidence="7">
    <location>
        <begin position="603"/>
        <end position="632"/>
    </location>
</feature>
<reference evidence="13" key="1">
    <citation type="submission" date="2018-03" db="EMBL/GenBank/DDBJ databases">
        <authorList>
            <person name="Rodrigo-Torres L."/>
            <person name="Arahal R. D."/>
            <person name="Lucena T."/>
        </authorList>
    </citation>
    <scope>NUCLEOTIDE SEQUENCE [LARGE SCALE GENOMIC DNA]</scope>
    <source>
        <strain evidence="13">CECT 8811</strain>
    </source>
</reference>
<dbReference type="Proteomes" id="UP000244911">
    <property type="component" value="Unassembled WGS sequence"/>
</dbReference>
<feature type="signal peptide" evidence="8">
    <location>
        <begin position="1"/>
        <end position="35"/>
    </location>
</feature>
<feature type="domain" description="DUF3772" evidence="10">
    <location>
        <begin position="149"/>
        <end position="199"/>
    </location>
</feature>
<evidence type="ECO:0000256" key="2">
    <source>
        <dbReference type="ARBA" id="ARBA00008017"/>
    </source>
</evidence>
<keyword evidence="8" id="KW-0732">Signal</keyword>
<dbReference type="PANTHER" id="PTHR30347:SF1">
    <property type="entry name" value="MECHANOSENSITIVE CHANNEL MSCK"/>
    <property type="match status" value="1"/>
</dbReference>
<feature type="transmembrane region" description="Helical" evidence="7">
    <location>
        <begin position="263"/>
        <end position="288"/>
    </location>
</feature>
<feature type="transmembrane region" description="Helical" evidence="7">
    <location>
        <begin position="485"/>
        <end position="508"/>
    </location>
</feature>
<evidence type="ECO:0000256" key="7">
    <source>
        <dbReference type="SAM" id="Phobius"/>
    </source>
</evidence>
<evidence type="ECO:0000313" key="13">
    <source>
        <dbReference type="Proteomes" id="UP000244911"/>
    </source>
</evidence>
<evidence type="ECO:0000256" key="6">
    <source>
        <dbReference type="ARBA" id="ARBA00023136"/>
    </source>
</evidence>
<dbReference type="InterPro" id="IPR049278">
    <property type="entry name" value="MS_channel_C"/>
</dbReference>
<dbReference type="Gene3D" id="3.30.70.100">
    <property type="match status" value="1"/>
</dbReference>
<evidence type="ECO:0000256" key="3">
    <source>
        <dbReference type="ARBA" id="ARBA00022475"/>
    </source>
</evidence>
<dbReference type="Pfam" id="PF12607">
    <property type="entry name" value="DUF3772"/>
    <property type="match status" value="1"/>
</dbReference>
<evidence type="ECO:0000256" key="4">
    <source>
        <dbReference type="ARBA" id="ARBA00022692"/>
    </source>
</evidence>
<evidence type="ECO:0000256" key="1">
    <source>
        <dbReference type="ARBA" id="ARBA00004651"/>
    </source>
</evidence>
<evidence type="ECO:0000313" key="12">
    <source>
        <dbReference type="EMBL" id="SPF76069.1"/>
    </source>
</evidence>
<name>A0A2R8AJJ2_9RHOB</name>
<evidence type="ECO:0000259" key="11">
    <source>
        <dbReference type="Pfam" id="PF21082"/>
    </source>
</evidence>
<dbReference type="SUPFAM" id="SSF82861">
    <property type="entry name" value="Mechanosensitive channel protein MscS (YggB), transmembrane region"/>
    <property type="match status" value="1"/>
</dbReference>
<dbReference type="InterPro" id="IPR006685">
    <property type="entry name" value="MscS_channel_2nd"/>
</dbReference>
<dbReference type="GO" id="GO:0005886">
    <property type="term" value="C:plasma membrane"/>
    <property type="evidence" value="ECO:0007669"/>
    <property type="project" value="UniProtKB-SubCell"/>
</dbReference>
<dbReference type="AlphaFoldDB" id="A0A2R8AJJ2"/>